<evidence type="ECO:0000259" key="15">
    <source>
        <dbReference type="PROSITE" id="PS50151"/>
    </source>
</evidence>
<feature type="coiled-coil region" evidence="14">
    <location>
        <begin position="651"/>
        <end position="690"/>
    </location>
</feature>
<dbReference type="GO" id="GO:0005737">
    <property type="term" value="C:cytoplasm"/>
    <property type="evidence" value="ECO:0007669"/>
    <property type="project" value="UniProtKB-SubCell"/>
</dbReference>
<dbReference type="Pfam" id="PF04851">
    <property type="entry name" value="ResIII"/>
    <property type="match status" value="1"/>
</dbReference>
<evidence type="ECO:0000256" key="9">
    <source>
        <dbReference type="ARBA" id="ARBA00023204"/>
    </source>
</evidence>
<dbReference type="Pfam" id="PF12344">
    <property type="entry name" value="UvrB"/>
    <property type="match status" value="1"/>
</dbReference>
<evidence type="ECO:0000256" key="1">
    <source>
        <dbReference type="ARBA" id="ARBA00004496"/>
    </source>
</evidence>
<sequence length="692" mass="79097">MPLSQNCAKLHLSMPQFKIKVKIKPAGDQPQAIEKLSQGLQKGYSAQTLLGVTGSGKTFTVANVIAKTGLPTLVIAHNKTLAAQLCNEFREIFPDNAVEYFVSYYDYYQPEAYLPSSDTYIEKEAMINQEIDRLRHACTQALLSRRDVIIVASVSAIYGLGSPKEYEKIVLHLRRGQKLSRREMLEQLIEMQFTRTNSELKRGSFRLTGQVFEIMPVNEEMIYRFEIGEKINLIELVDPLTRQIKRELPDAWFFPARHYVASPESREMAFKSIRQELEQQLQLFQKQGKILEYERLKRRVNYDLELIKNIGYCNGIENYSRHFEDRATGEPPFTLLDYFKEGTGKFLTVLDESHVTVPQIRAMYSGDKARKDILVEHGFRLPSARDNRPLTSDEFNQKIEQVIYVSATPAEFEIQNSEQVVEQIVRPTGLIDPEIIISRITGKGKEKSQIEDLLIRIDERIAKKERVLVTTLTKKMAEDLSDYLLKKKIKVKYLHSGIDTLERIEIITALRKGEIDVIVGVNLLREGLDLPEVTLVAILDADKEGFLRSRTSLIQTIGRAARNVNGQVVIYADQITESIKIAVGETERRREIQIAYNKNHGITPKTIEKTIRNILEEFGITAKAKVPKRRTLSETTKLDILGDGRPVTEIIKEKEKLMREASAELEFELAAILRDEISELKKINATAQKAKK</sequence>
<keyword evidence="9 12" id="KW-0234">DNA repair</keyword>
<dbReference type="PROSITE" id="PS50151">
    <property type="entry name" value="UVR"/>
    <property type="match status" value="1"/>
</dbReference>
<feature type="domain" description="Helicase ATP-binding" evidence="16">
    <location>
        <begin position="38"/>
        <end position="215"/>
    </location>
</feature>
<feature type="domain" description="UVR" evidence="15">
    <location>
        <begin position="648"/>
        <end position="683"/>
    </location>
</feature>
<dbReference type="InterPro" id="IPR001943">
    <property type="entry name" value="UVR_dom"/>
</dbReference>
<keyword evidence="6 12" id="KW-0228">DNA excision</keyword>
<dbReference type="InterPro" id="IPR041471">
    <property type="entry name" value="UvrB_inter"/>
</dbReference>
<keyword evidence="4 12" id="KW-0547">Nucleotide-binding</keyword>
<evidence type="ECO:0000256" key="13">
    <source>
        <dbReference type="RuleBase" id="RU003587"/>
    </source>
</evidence>
<evidence type="ECO:0000256" key="3">
    <source>
        <dbReference type="ARBA" id="ARBA00022490"/>
    </source>
</evidence>
<dbReference type="InterPro" id="IPR004807">
    <property type="entry name" value="UvrB"/>
</dbReference>
<proteinExistence type="inferred from homology"/>
<reference evidence="18 19" key="1">
    <citation type="journal article" date="2015" name="Nature">
        <title>rRNA introns, odd ribosomes, and small enigmatic genomes across a large radiation of phyla.</title>
        <authorList>
            <person name="Brown C.T."/>
            <person name="Hug L.A."/>
            <person name="Thomas B.C."/>
            <person name="Sharon I."/>
            <person name="Castelle C.J."/>
            <person name="Singh A."/>
            <person name="Wilkins M.J."/>
            <person name="Williams K.H."/>
            <person name="Banfield J.F."/>
        </authorList>
    </citation>
    <scope>NUCLEOTIDE SEQUENCE [LARGE SCALE GENOMIC DNA]</scope>
</reference>
<dbReference type="Pfam" id="PF00271">
    <property type="entry name" value="Helicase_C"/>
    <property type="match status" value="1"/>
</dbReference>
<dbReference type="GO" id="GO:0016887">
    <property type="term" value="F:ATP hydrolysis activity"/>
    <property type="evidence" value="ECO:0007669"/>
    <property type="project" value="InterPro"/>
</dbReference>
<accession>A0A0G1A814</accession>
<dbReference type="SUPFAM" id="SSF52540">
    <property type="entry name" value="P-loop containing nucleoside triphosphate hydrolases"/>
    <property type="match status" value="2"/>
</dbReference>
<comment type="function">
    <text evidence="12">The UvrABC repair system catalyzes the recognition and processing of DNA lesions. A damage recognition complex composed of 2 UvrA and 2 UvrB subunits scans DNA for abnormalities. Upon binding of the UvrA(2)B(2) complex to a putative damaged site, the DNA wraps around one UvrB monomer. DNA wrap is dependent on ATP binding by UvrB and probably causes local melting of the DNA helix, facilitating insertion of UvrB beta-hairpin between the DNA strands. Then UvrB probes one DNA strand for the presence of a lesion. If a lesion is found the UvrA subunits dissociate and the UvrB-DNA preincision complex is formed. This complex is subsequently bound by UvrC and the second UvrB is released. If no lesion is found, the DNA wraps around the other UvrB subunit that will check the other stand for damage.</text>
</comment>
<dbReference type="CDD" id="cd17916">
    <property type="entry name" value="DEXHc_UvrB"/>
    <property type="match status" value="1"/>
</dbReference>
<dbReference type="PATRIC" id="fig|1619039.3.peg.540"/>
<dbReference type="PROSITE" id="PS51192">
    <property type="entry name" value="HELICASE_ATP_BIND_1"/>
    <property type="match status" value="1"/>
</dbReference>
<comment type="similarity">
    <text evidence="2 12 13">Belongs to the UvrB family.</text>
</comment>
<dbReference type="NCBIfam" id="NF003673">
    <property type="entry name" value="PRK05298.1"/>
    <property type="match status" value="1"/>
</dbReference>
<dbReference type="NCBIfam" id="TIGR00631">
    <property type="entry name" value="uvrb"/>
    <property type="match status" value="1"/>
</dbReference>
<feature type="binding site" evidence="12">
    <location>
        <begin position="51"/>
        <end position="58"/>
    </location>
    <ligand>
        <name>ATP</name>
        <dbReference type="ChEBI" id="CHEBI:30616"/>
    </ligand>
</feature>
<evidence type="ECO:0000256" key="6">
    <source>
        <dbReference type="ARBA" id="ARBA00022769"/>
    </source>
</evidence>
<evidence type="ECO:0000256" key="8">
    <source>
        <dbReference type="ARBA" id="ARBA00022881"/>
    </source>
</evidence>
<dbReference type="Gene3D" id="4.10.860.10">
    <property type="entry name" value="UVR domain"/>
    <property type="match status" value="1"/>
</dbReference>
<evidence type="ECO:0000256" key="14">
    <source>
        <dbReference type="SAM" id="Coils"/>
    </source>
</evidence>
<dbReference type="SMART" id="SM00490">
    <property type="entry name" value="HELICc"/>
    <property type="match status" value="1"/>
</dbReference>
<dbReference type="Gene3D" id="3.40.50.300">
    <property type="entry name" value="P-loop containing nucleotide triphosphate hydrolases"/>
    <property type="match status" value="3"/>
</dbReference>
<dbReference type="GO" id="GO:0009432">
    <property type="term" value="P:SOS response"/>
    <property type="evidence" value="ECO:0007669"/>
    <property type="project" value="UniProtKB-UniRule"/>
</dbReference>
<gene>
    <name evidence="12" type="primary">uvrB</name>
    <name evidence="18" type="ORF">UV20_C0003G0117</name>
</gene>
<dbReference type="InterPro" id="IPR014001">
    <property type="entry name" value="Helicase_ATP-bd"/>
</dbReference>
<dbReference type="InterPro" id="IPR027417">
    <property type="entry name" value="P-loop_NTPase"/>
</dbReference>
<dbReference type="InterPro" id="IPR036876">
    <property type="entry name" value="UVR_dom_sf"/>
</dbReference>
<dbReference type="GO" id="GO:0006289">
    <property type="term" value="P:nucleotide-excision repair"/>
    <property type="evidence" value="ECO:0007669"/>
    <property type="project" value="UniProtKB-UniRule"/>
</dbReference>
<dbReference type="GO" id="GO:0009380">
    <property type="term" value="C:excinuclease repair complex"/>
    <property type="evidence" value="ECO:0007669"/>
    <property type="project" value="InterPro"/>
</dbReference>
<dbReference type="SUPFAM" id="SSF46600">
    <property type="entry name" value="C-terminal UvrC-binding domain of UvrB"/>
    <property type="match status" value="1"/>
</dbReference>
<evidence type="ECO:0000256" key="2">
    <source>
        <dbReference type="ARBA" id="ARBA00008533"/>
    </source>
</evidence>
<evidence type="ECO:0000313" key="19">
    <source>
        <dbReference type="Proteomes" id="UP000034837"/>
    </source>
</evidence>
<dbReference type="PANTHER" id="PTHR24029:SF0">
    <property type="entry name" value="UVRABC SYSTEM PROTEIN B"/>
    <property type="match status" value="1"/>
</dbReference>
<feature type="short sequence motif" description="Beta-hairpin" evidence="12">
    <location>
        <begin position="104"/>
        <end position="127"/>
    </location>
</feature>
<dbReference type="InterPro" id="IPR006935">
    <property type="entry name" value="Helicase/UvrB_N"/>
</dbReference>
<evidence type="ECO:0000259" key="17">
    <source>
        <dbReference type="PROSITE" id="PS51194"/>
    </source>
</evidence>
<keyword evidence="5 12" id="KW-0227">DNA damage</keyword>
<evidence type="ECO:0000313" key="18">
    <source>
        <dbReference type="EMBL" id="KKS57175.1"/>
    </source>
</evidence>
<evidence type="ECO:0000256" key="7">
    <source>
        <dbReference type="ARBA" id="ARBA00022840"/>
    </source>
</evidence>
<dbReference type="CDD" id="cd18790">
    <property type="entry name" value="SF2_C_UvrB"/>
    <property type="match status" value="1"/>
</dbReference>
<keyword evidence="12 13" id="KW-0742">SOS response</keyword>
<keyword evidence="3 12" id="KW-0963">Cytoplasm</keyword>
<dbReference type="SMART" id="SM00487">
    <property type="entry name" value="DEXDc"/>
    <property type="match status" value="1"/>
</dbReference>
<dbReference type="PROSITE" id="PS51194">
    <property type="entry name" value="HELICASE_CTER"/>
    <property type="match status" value="1"/>
</dbReference>
<dbReference type="GO" id="GO:0009381">
    <property type="term" value="F:excinuclease ABC activity"/>
    <property type="evidence" value="ECO:0007669"/>
    <property type="project" value="UniProtKB-UniRule"/>
</dbReference>
<dbReference type="AlphaFoldDB" id="A0A0G1A814"/>
<keyword evidence="7 12" id="KW-0067">ATP-binding</keyword>
<dbReference type="Pfam" id="PF02151">
    <property type="entry name" value="UVR"/>
    <property type="match status" value="1"/>
</dbReference>
<evidence type="ECO:0000256" key="5">
    <source>
        <dbReference type="ARBA" id="ARBA00022763"/>
    </source>
</evidence>
<evidence type="ECO:0000256" key="10">
    <source>
        <dbReference type="ARBA" id="ARBA00026033"/>
    </source>
</evidence>
<dbReference type="HAMAP" id="MF_00204">
    <property type="entry name" value="UvrB"/>
    <property type="match status" value="1"/>
</dbReference>
<comment type="domain">
    <text evidence="12">The beta-hairpin motif is involved in DNA binding.</text>
</comment>
<evidence type="ECO:0000259" key="16">
    <source>
        <dbReference type="PROSITE" id="PS51192"/>
    </source>
</evidence>
<dbReference type="Pfam" id="PF17757">
    <property type="entry name" value="UvrB_inter"/>
    <property type="match status" value="1"/>
</dbReference>
<dbReference type="InterPro" id="IPR001650">
    <property type="entry name" value="Helicase_C-like"/>
</dbReference>
<protein>
    <recommendedName>
        <fullName evidence="11 12">UvrABC system protein B</fullName>
        <shortName evidence="12">Protein UvrB</shortName>
    </recommendedName>
    <alternativeName>
        <fullName evidence="12">Excinuclease ABC subunit B</fullName>
    </alternativeName>
</protein>
<comment type="subcellular location">
    <subcellularLocation>
        <location evidence="1 12 13">Cytoplasm</location>
    </subcellularLocation>
</comment>
<name>A0A0G1A814_9BACT</name>
<keyword evidence="14" id="KW-0175">Coiled coil</keyword>
<organism evidence="18 19">
    <name type="scientific">Candidatus Magasanikbacteria bacterium GW2011_GWA2_42_32</name>
    <dbReference type="NCBI Taxonomy" id="1619039"/>
    <lineage>
        <taxon>Bacteria</taxon>
        <taxon>Candidatus Magasanikiibacteriota</taxon>
    </lineage>
</organism>
<dbReference type="GO" id="GO:0005524">
    <property type="term" value="F:ATP binding"/>
    <property type="evidence" value="ECO:0007669"/>
    <property type="project" value="UniProtKB-UniRule"/>
</dbReference>
<evidence type="ECO:0000256" key="12">
    <source>
        <dbReference type="HAMAP-Rule" id="MF_00204"/>
    </source>
</evidence>
<dbReference type="EMBL" id="LCDO01000003">
    <property type="protein sequence ID" value="KKS57175.1"/>
    <property type="molecule type" value="Genomic_DNA"/>
</dbReference>
<comment type="caution">
    <text evidence="18">The sequence shown here is derived from an EMBL/GenBank/DDBJ whole genome shotgun (WGS) entry which is preliminary data.</text>
</comment>
<dbReference type="InterPro" id="IPR024759">
    <property type="entry name" value="UvrB_YAD/RRR_dom"/>
</dbReference>
<dbReference type="Proteomes" id="UP000034837">
    <property type="component" value="Unassembled WGS sequence"/>
</dbReference>
<dbReference type="PANTHER" id="PTHR24029">
    <property type="entry name" value="UVRABC SYSTEM PROTEIN B"/>
    <property type="match status" value="1"/>
</dbReference>
<evidence type="ECO:0000256" key="4">
    <source>
        <dbReference type="ARBA" id="ARBA00022741"/>
    </source>
</evidence>
<comment type="subunit">
    <text evidence="10 12 13">Forms a heterotetramer with UvrA during the search for lesions. Interacts with UvrC in an incision complex.</text>
</comment>
<evidence type="ECO:0000256" key="11">
    <source>
        <dbReference type="ARBA" id="ARBA00029504"/>
    </source>
</evidence>
<keyword evidence="8 12" id="KW-0267">Excision nuclease</keyword>
<dbReference type="GO" id="GO:0003677">
    <property type="term" value="F:DNA binding"/>
    <property type="evidence" value="ECO:0007669"/>
    <property type="project" value="UniProtKB-UniRule"/>
</dbReference>
<feature type="domain" description="Helicase C-terminal" evidence="17">
    <location>
        <begin position="449"/>
        <end position="615"/>
    </location>
</feature>